<evidence type="ECO:0000259" key="2">
    <source>
        <dbReference type="Pfam" id="PF06454"/>
    </source>
</evidence>
<dbReference type="EMBL" id="JADGIZ020000001">
    <property type="protein sequence ID" value="KAL2920095.1"/>
    <property type="molecule type" value="Genomic_DNA"/>
</dbReference>
<organism evidence="3 4">
    <name type="scientific">Polyrhizophydium stewartii</name>
    <dbReference type="NCBI Taxonomy" id="2732419"/>
    <lineage>
        <taxon>Eukaryota</taxon>
        <taxon>Fungi</taxon>
        <taxon>Fungi incertae sedis</taxon>
        <taxon>Chytridiomycota</taxon>
        <taxon>Chytridiomycota incertae sedis</taxon>
        <taxon>Chytridiomycetes</taxon>
        <taxon>Rhizophydiales</taxon>
        <taxon>Rhizophydiales incertae sedis</taxon>
        <taxon>Polyrhizophydium</taxon>
    </lineage>
</organism>
<keyword evidence="1" id="KW-1133">Transmembrane helix</keyword>
<evidence type="ECO:0000313" key="4">
    <source>
        <dbReference type="Proteomes" id="UP001527925"/>
    </source>
</evidence>
<proteinExistence type="predicted"/>
<dbReference type="Pfam" id="PF06454">
    <property type="entry name" value="THH1_TOM1-3_dom"/>
    <property type="match status" value="1"/>
</dbReference>
<feature type="transmembrane region" description="Helical" evidence="1">
    <location>
        <begin position="131"/>
        <end position="154"/>
    </location>
</feature>
<feature type="transmembrane region" description="Helical" evidence="1">
    <location>
        <begin position="102"/>
        <end position="124"/>
    </location>
</feature>
<name>A0ABR4NKP5_9FUNG</name>
<feature type="transmembrane region" description="Helical" evidence="1">
    <location>
        <begin position="24"/>
        <end position="46"/>
    </location>
</feature>
<dbReference type="InterPro" id="IPR009457">
    <property type="entry name" value="THH1/TOM1/TOM3_dom"/>
</dbReference>
<reference evidence="3 4" key="1">
    <citation type="submission" date="2023-09" db="EMBL/GenBank/DDBJ databases">
        <title>Pangenome analysis of Batrachochytrium dendrobatidis and related Chytrids.</title>
        <authorList>
            <person name="Yacoub M.N."/>
            <person name="Stajich J.E."/>
            <person name="James T.Y."/>
        </authorList>
    </citation>
    <scope>NUCLEOTIDE SEQUENCE [LARGE SCALE GENOMIC DNA]</scope>
    <source>
        <strain evidence="3 4">JEL0888</strain>
    </source>
</reference>
<keyword evidence="1" id="KW-0472">Membrane</keyword>
<dbReference type="Proteomes" id="UP001527925">
    <property type="component" value="Unassembled WGS sequence"/>
</dbReference>
<gene>
    <name evidence="3" type="ORF">HK105_200161</name>
</gene>
<comment type="caution">
    <text evidence="3">The sequence shown here is derived from an EMBL/GenBank/DDBJ whole genome shotgun (WGS) entry which is preliminary data.</text>
</comment>
<feature type="transmembrane region" description="Helical" evidence="1">
    <location>
        <begin position="67"/>
        <end position="90"/>
    </location>
</feature>
<sequence>MLFFALFSWINFKSFRDNEWHLGGVRHICLCLVHAAVTTRFIFFCFDPYSATDMISPIATRMSLSSFYVLFNLAYVLMALQWVQICRAALLLRTGDMVQSSFTGAAVVLALYILMQPIIVAAQLRGVRNHFLYLSDSLLMAAVMLVTAPFYLYYGRLFLKRIRGGRGEKERRRRQLRSKVRSLLVVGYVRRRLELTPFQILVMSYGPAIGGLASASMIVLKFVSDRDAPLMFLVVESITHFTDMLSVGFFMYGVMLEPPVR</sequence>
<keyword evidence="4" id="KW-1185">Reference proteome</keyword>
<feature type="domain" description="THH1/TOM1/TOM3" evidence="2">
    <location>
        <begin position="15"/>
        <end position="173"/>
    </location>
</feature>
<feature type="transmembrane region" description="Helical" evidence="1">
    <location>
        <begin position="198"/>
        <end position="220"/>
    </location>
</feature>
<feature type="transmembrane region" description="Helical" evidence="1">
    <location>
        <begin position="232"/>
        <end position="255"/>
    </location>
</feature>
<keyword evidence="1" id="KW-0812">Transmembrane</keyword>
<evidence type="ECO:0000256" key="1">
    <source>
        <dbReference type="SAM" id="Phobius"/>
    </source>
</evidence>
<accession>A0ABR4NKP5</accession>
<protein>
    <recommendedName>
        <fullName evidence="2">THH1/TOM1/TOM3 domain-containing protein</fullName>
    </recommendedName>
</protein>
<evidence type="ECO:0000313" key="3">
    <source>
        <dbReference type="EMBL" id="KAL2920095.1"/>
    </source>
</evidence>